<dbReference type="SUPFAM" id="SSF48498">
    <property type="entry name" value="Tetracyclin repressor-like, C-terminal domain"/>
    <property type="match status" value="1"/>
</dbReference>
<keyword evidence="3" id="KW-0804">Transcription</keyword>
<gene>
    <name evidence="6" type="ORF">E8M01_31955</name>
</gene>
<dbReference type="InterPro" id="IPR050109">
    <property type="entry name" value="HTH-type_TetR-like_transc_reg"/>
</dbReference>
<organism evidence="6 7">
    <name type="scientific">Phreatobacter stygius</name>
    <dbReference type="NCBI Taxonomy" id="1940610"/>
    <lineage>
        <taxon>Bacteria</taxon>
        <taxon>Pseudomonadati</taxon>
        <taxon>Pseudomonadota</taxon>
        <taxon>Alphaproteobacteria</taxon>
        <taxon>Hyphomicrobiales</taxon>
        <taxon>Phreatobacteraceae</taxon>
        <taxon>Phreatobacter</taxon>
    </lineage>
</organism>
<dbReference type="Pfam" id="PF21993">
    <property type="entry name" value="TetR_C_13_2"/>
    <property type="match status" value="1"/>
</dbReference>
<dbReference type="FunFam" id="1.10.10.60:FF:000141">
    <property type="entry name" value="TetR family transcriptional regulator"/>
    <property type="match status" value="1"/>
</dbReference>
<evidence type="ECO:0000259" key="5">
    <source>
        <dbReference type="PROSITE" id="PS50977"/>
    </source>
</evidence>
<feature type="DNA-binding region" description="H-T-H motif" evidence="4">
    <location>
        <begin position="22"/>
        <end position="41"/>
    </location>
</feature>
<reference evidence="6 7" key="1">
    <citation type="submission" date="2019-04" db="EMBL/GenBank/DDBJ databases">
        <title>Phreatobacter aquaticus sp. nov.</title>
        <authorList>
            <person name="Choi A."/>
        </authorList>
    </citation>
    <scope>NUCLEOTIDE SEQUENCE [LARGE SCALE GENOMIC DNA]</scope>
    <source>
        <strain evidence="6 7">KCTC 52518</strain>
    </source>
</reference>
<protein>
    <submittedName>
        <fullName evidence="6">TetR/AcrR family transcriptional regulator</fullName>
    </submittedName>
</protein>
<dbReference type="InterPro" id="IPR054156">
    <property type="entry name" value="YxaF_TetR_C"/>
</dbReference>
<dbReference type="PRINTS" id="PR00455">
    <property type="entry name" value="HTHTETR"/>
</dbReference>
<dbReference type="Gene3D" id="1.10.357.10">
    <property type="entry name" value="Tetracycline Repressor, domain 2"/>
    <property type="match status" value="1"/>
</dbReference>
<dbReference type="InterPro" id="IPR009057">
    <property type="entry name" value="Homeodomain-like_sf"/>
</dbReference>
<dbReference type="GO" id="GO:0000976">
    <property type="term" value="F:transcription cis-regulatory region binding"/>
    <property type="evidence" value="ECO:0007669"/>
    <property type="project" value="TreeGrafter"/>
</dbReference>
<feature type="domain" description="HTH tetR-type" evidence="5">
    <location>
        <begin position="1"/>
        <end position="59"/>
    </location>
</feature>
<sequence length="177" mass="19501">MAERILDTADRLFYGQGIRAIGVDTIAAEAGISKRTLYNHFPSKDDLIVAYLQRRLRPPLRRSDAPPRDQILGLFTLLERAFAHRDFRGCPYVNAVAEIGEPDHPARPVAVEFKERQRVWFRDLLTQANAADPEGLATQLMLLVDGAIATALVRKDAQAARAAAQAAGTLLTAADVR</sequence>
<dbReference type="EMBL" id="CP039690">
    <property type="protein sequence ID" value="QCI69532.1"/>
    <property type="molecule type" value="Genomic_DNA"/>
</dbReference>
<dbReference type="InterPro" id="IPR001647">
    <property type="entry name" value="HTH_TetR"/>
</dbReference>
<evidence type="ECO:0000256" key="1">
    <source>
        <dbReference type="ARBA" id="ARBA00023015"/>
    </source>
</evidence>
<keyword evidence="7" id="KW-1185">Reference proteome</keyword>
<dbReference type="KEGG" id="pstg:E8M01_31955"/>
<dbReference type="Pfam" id="PF00440">
    <property type="entry name" value="TetR_N"/>
    <property type="match status" value="1"/>
</dbReference>
<evidence type="ECO:0000313" key="7">
    <source>
        <dbReference type="Proteomes" id="UP000298781"/>
    </source>
</evidence>
<dbReference type="Proteomes" id="UP000298781">
    <property type="component" value="Chromosome"/>
</dbReference>
<dbReference type="AlphaFoldDB" id="A0A4D7BPR9"/>
<dbReference type="PROSITE" id="PS50977">
    <property type="entry name" value="HTH_TETR_2"/>
    <property type="match status" value="1"/>
</dbReference>
<name>A0A4D7BPR9_9HYPH</name>
<proteinExistence type="predicted"/>
<keyword evidence="2 4" id="KW-0238">DNA-binding</keyword>
<dbReference type="PANTHER" id="PTHR30055">
    <property type="entry name" value="HTH-TYPE TRANSCRIPTIONAL REGULATOR RUTR"/>
    <property type="match status" value="1"/>
</dbReference>
<accession>A0A4D7BPR9</accession>
<evidence type="ECO:0000256" key="4">
    <source>
        <dbReference type="PROSITE-ProRule" id="PRU00335"/>
    </source>
</evidence>
<dbReference type="PANTHER" id="PTHR30055:SF200">
    <property type="entry name" value="HTH-TYPE TRANSCRIPTIONAL REPRESSOR BDCR"/>
    <property type="match status" value="1"/>
</dbReference>
<dbReference type="SUPFAM" id="SSF46689">
    <property type="entry name" value="Homeodomain-like"/>
    <property type="match status" value="1"/>
</dbReference>
<dbReference type="GO" id="GO:0003700">
    <property type="term" value="F:DNA-binding transcription factor activity"/>
    <property type="evidence" value="ECO:0007669"/>
    <property type="project" value="TreeGrafter"/>
</dbReference>
<dbReference type="OrthoDB" id="9787680at2"/>
<evidence type="ECO:0000313" key="6">
    <source>
        <dbReference type="EMBL" id="QCI69532.1"/>
    </source>
</evidence>
<keyword evidence="1" id="KW-0805">Transcription regulation</keyword>
<evidence type="ECO:0000256" key="2">
    <source>
        <dbReference type="ARBA" id="ARBA00023125"/>
    </source>
</evidence>
<dbReference type="InterPro" id="IPR036271">
    <property type="entry name" value="Tet_transcr_reg_TetR-rel_C_sf"/>
</dbReference>
<evidence type="ECO:0000256" key="3">
    <source>
        <dbReference type="ARBA" id="ARBA00023163"/>
    </source>
</evidence>